<gene>
    <name evidence="2" type="ORF">G7Y89_g5342</name>
</gene>
<feature type="domain" description="Carboxylesterase type B" evidence="1">
    <location>
        <begin position="18"/>
        <end position="481"/>
    </location>
</feature>
<dbReference type="InterPro" id="IPR002018">
    <property type="entry name" value="CarbesteraseB"/>
</dbReference>
<dbReference type="OrthoDB" id="6846267at2759"/>
<proteinExistence type="predicted"/>
<evidence type="ECO:0000313" key="3">
    <source>
        <dbReference type="Proteomes" id="UP000566819"/>
    </source>
</evidence>
<accession>A0A8H4W3G4</accession>
<dbReference type="EMBL" id="JAAMPI010000317">
    <property type="protein sequence ID" value="KAF4632773.1"/>
    <property type="molecule type" value="Genomic_DNA"/>
</dbReference>
<dbReference type="PANTHER" id="PTHR11559">
    <property type="entry name" value="CARBOXYLESTERASE"/>
    <property type="match status" value="1"/>
</dbReference>
<name>A0A8H4W3G4_9HELO</name>
<evidence type="ECO:0000259" key="1">
    <source>
        <dbReference type="Pfam" id="PF00135"/>
    </source>
</evidence>
<dbReference type="AlphaFoldDB" id="A0A8H4W3G4"/>
<sequence>MATIQIECPTLGANLVAEKDTTSSLALFRGIPYASVTKRWTQSRVRDSLPAVFDATKFGPKCPKPQSSHSSMITVALKNPDVGEDEFACLNLNIAAPLEAVSEKNAGRKLLPVMVWVHGGAFRHGSNSVTKYDPQVFSLDARKAGNPIILVQINYRLNVFGFAASSDLATEFASRTAKQSLPENTPDYFSNFGLVDQHNAFQWVQNHIQDFGGDPSNVTAFGVSAGSGSLHMHILSGQPLFDRAILMSGTAPMMGPLPAQYIEPSWIKLCKNSGVLDQTSEVRLENLRSLPAEHLMQHCDPHASFIPIADDKLLPKSWRLGDAHPETRCKDIIIGDTHVEGIIFDGLIRPLQNVIHDKIKAAFKTSADAEMFCKIFSLGSAKMQEHVEFREAMRYLLSVLMFHFPNLRIAETYPGKAYLYHFEEPSPYEGKSNGLPVHGQCAVYIYGTEREVWPETSQEISLNMARLWIDFANGKEPWGRFSTTEKFMRFGPGAESGEKTLADDDSRDYTYASWLRDHFEEAKRLFFSLLG</sequence>
<dbReference type="InterPro" id="IPR029058">
    <property type="entry name" value="AB_hydrolase_fold"/>
</dbReference>
<comment type="caution">
    <text evidence="2">The sequence shown here is derived from an EMBL/GenBank/DDBJ whole genome shotgun (WGS) entry which is preliminary data.</text>
</comment>
<dbReference type="Proteomes" id="UP000566819">
    <property type="component" value="Unassembled WGS sequence"/>
</dbReference>
<organism evidence="2 3">
    <name type="scientific">Cudoniella acicularis</name>
    <dbReference type="NCBI Taxonomy" id="354080"/>
    <lineage>
        <taxon>Eukaryota</taxon>
        <taxon>Fungi</taxon>
        <taxon>Dikarya</taxon>
        <taxon>Ascomycota</taxon>
        <taxon>Pezizomycotina</taxon>
        <taxon>Leotiomycetes</taxon>
        <taxon>Helotiales</taxon>
        <taxon>Tricladiaceae</taxon>
        <taxon>Cudoniella</taxon>
    </lineage>
</organism>
<evidence type="ECO:0000313" key="2">
    <source>
        <dbReference type="EMBL" id="KAF4632773.1"/>
    </source>
</evidence>
<protein>
    <recommendedName>
        <fullName evidence="1">Carboxylesterase type B domain-containing protein</fullName>
    </recommendedName>
</protein>
<dbReference type="Gene3D" id="3.40.50.1820">
    <property type="entry name" value="alpha/beta hydrolase"/>
    <property type="match status" value="1"/>
</dbReference>
<reference evidence="2 3" key="1">
    <citation type="submission" date="2020-03" db="EMBL/GenBank/DDBJ databases">
        <title>Draft Genome Sequence of Cudoniella acicularis.</title>
        <authorList>
            <person name="Buettner E."/>
            <person name="Kellner H."/>
        </authorList>
    </citation>
    <scope>NUCLEOTIDE SEQUENCE [LARGE SCALE GENOMIC DNA]</scope>
    <source>
        <strain evidence="2 3">DSM 108380</strain>
    </source>
</reference>
<keyword evidence="3" id="KW-1185">Reference proteome</keyword>
<dbReference type="Pfam" id="PF00135">
    <property type="entry name" value="COesterase"/>
    <property type="match status" value="1"/>
</dbReference>
<dbReference type="SUPFAM" id="SSF53474">
    <property type="entry name" value="alpha/beta-Hydrolases"/>
    <property type="match status" value="1"/>
</dbReference>
<dbReference type="InterPro" id="IPR050309">
    <property type="entry name" value="Type-B_Carboxylest/Lipase"/>
</dbReference>